<dbReference type="AlphaFoldDB" id="A0AAW8B348"/>
<dbReference type="PANTHER" id="PTHR34698:SF2">
    <property type="entry name" value="5-OXOPROLINASE SUBUNIT B"/>
    <property type="match status" value="1"/>
</dbReference>
<dbReference type="EC" id="3.5.2.9" evidence="5"/>
<accession>A0AAW8B348</accession>
<dbReference type="EMBL" id="JAUUUU010000001">
    <property type="protein sequence ID" value="MDP1519538.1"/>
    <property type="molecule type" value="Genomic_DNA"/>
</dbReference>
<sequence length="226" mass="24864">MKIAVAGENALIIYLSDHLSPEVSDQVQRAVQVLEQALGDLLVDLVPSYASLLLIYDLYKTDYGRLCSQIPALLAEAKGRASERRAKLVELPVYYSEESGPDLRVMASQTGLSISDIVDLHQAREYRVYAIGFAPGFAYLGEVDERIAHPRLATPRPRVRQGSVGIAGRQTAVYPSISPGGWNLIGRCPLLMFDLQADPPMPVEVGDRVRFFAIDRSEFISMGGEL</sequence>
<evidence type="ECO:0000313" key="5">
    <source>
        <dbReference type="EMBL" id="MDP1519538.1"/>
    </source>
</evidence>
<dbReference type="PANTHER" id="PTHR34698">
    <property type="entry name" value="5-OXOPROLINASE SUBUNIT B"/>
    <property type="match status" value="1"/>
</dbReference>
<evidence type="ECO:0000259" key="4">
    <source>
        <dbReference type="SMART" id="SM00796"/>
    </source>
</evidence>
<dbReference type="GO" id="GO:0017168">
    <property type="term" value="F:5-oxoprolinase (ATP-hydrolyzing) activity"/>
    <property type="evidence" value="ECO:0007669"/>
    <property type="project" value="UniProtKB-EC"/>
</dbReference>
<evidence type="ECO:0000256" key="3">
    <source>
        <dbReference type="ARBA" id="ARBA00022840"/>
    </source>
</evidence>
<dbReference type="SUPFAM" id="SSF160467">
    <property type="entry name" value="PH0987 N-terminal domain-like"/>
    <property type="match status" value="1"/>
</dbReference>
<dbReference type="SUPFAM" id="SSF50891">
    <property type="entry name" value="Cyclophilin-like"/>
    <property type="match status" value="1"/>
</dbReference>
<dbReference type="Pfam" id="PF02682">
    <property type="entry name" value="CT_C_D"/>
    <property type="match status" value="1"/>
</dbReference>
<keyword evidence="6" id="KW-1185">Reference proteome</keyword>
<dbReference type="SMART" id="SM00796">
    <property type="entry name" value="AHS1"/>
    <property type="match status" value="1"/>
</dbReference>
<feature type="domain" description="Carboxyltransferase" evidence="4">
    <location>
        <begin position="1"/>
        <end position="203"/>
    </location>
</feature>
<protein>
    <submittedName>
        <fullName evidence="5">5-oxoprolinase subunit PxpB</fullName>
        <ecNumber evidence="5">3.5.2.9</ecNumber>
    </submittedName>
</protein>
<keyword evidence="1" id="KW-0547">Nucleotide-binding</keyword>
<dbReference type="RefSeq" id="WP_305169052.1">
    <property type="nucleotide sequence ID" value="NZ_JAUUUU010000001.1"/>
</dbReference>
<evidence type="ECO:0000256" key="2">
    <source>
        <dbReference type="ARBA" id="ARBA00022801"/>
    </source>
</evidence>
<comment type="caution">
    <text evidence="5">The sequence shown here is derived from an EMBL/GenBank/DDBJ whole genome shotgun (WGS) entry which is preliminary data.</text>
</comment>
<dbReference type="InterPro" id="IPR029000">
    <property type="entry name" value="Cyclophilin-like_dom_sf"/>
</dbReference>
<proteinExistence type="predicted"/>
<dbReference type="Gene3D" id="3.30.1360.40">
    <property type="match status" value="1"/>
</dbReference>
<dbReference type="Proteomes" id="UP001178354">
    <property type="component" value="Unassembled WGS sequence"/>
</dbReference>
<gene>
    <name evidence="5" type="primary">pxpB</name>
    <name evidence="5" type="ORF">Q8A57_00970</name>
</gene>
<evidence type="ECO:0000256" key="1">
    <source>
        <dbReference type="ARBA" id="ARBA00022741"/>
    </source>
</evidence>
<dbReference type="GO" id="GO:0005524">
    <property type="term" value="F:ATP binding"/>
    <property type="evidence" value="ECO:0007669"/>
    <property type="project" value="UniProtKB-KW"/>
</dbReference>
<reference evidence="5" key="1">
    <citation type="journal article" date="2010" name="Int. J. Syst. Evol. Microbiol.">
        <title>Porticoccus litoralis gen. nov., sp. nov., a gammaproteobacterium isolated from the Yellow Sea.</title>
        <authorList>
            <person name="Oh H.M."/>
            <person name="Kim H."/>
            <person name="Kim K.M."/>
            <person name="Min G.S."/>
            <person name="Cho J.C."/>
        </authorList>
    </citation>
    <scope>NUCLEOTIDE SEQUENCE</scope>
    <source>
        <strain evidence="5">DSM 25064</strain>
    </source>
</reference>
<name>A0AAW8B348_9GAMM</name>
<dbReference type="InterPro" id="IPR003833">
    <property type="entry name" value="CT_C_D"/>
</dbReference>
<reference evidence="5" key="2">
    <citation type="submission" date="2023-08" db="EMBL/GenBank/DDBJ databases">
        <authorList>
            <person name="Luo J."/>
        </authorList>
    </citation>
    <scope>NUCLEOTIDE SEQUENCE</scope>
    <source>
        <strain evidence="5">DSM 25064</strain>
    </source>
</reference>
<dbReference type="Gene3D" id="2.40.100.10">
    <property type="entry name" value="Cyclophilin-like"/>
    <property type="match status" value="1"/>
</dbReference>
<dbReference type="NCBIfam" id="TIGR00370">
    <property type="entry name" value="5-oxoprolinase subunit PxpB"/>
    <property type="match status" value="1"/>
</dbReference>
<dbReference type="InterPro" id="IPR010016">
    <property type="entry name" value="PxpB"/>
</dbReference>
<evidence type="ECO:0000313" key="6">
    <source>
        <dbReference type="Proteomes" id="UP001178354"/>
    </source>
</evidence>
<keyword evidence="3" id="KW-0067">ATP-binding</keyword>
<organism evidence="5 6">
    <name type="scientific">Porticoccus litoralis</name>
    <dbReference type="NCBI Taxonomy" id="434086"/>
    <lineage>
        <taxon>Bacteria</taxon>
        <taxon>Pseudomonadati</taxon>
        <taxon>Pseudomonadota</taxon>
        <taxon>Gammaproteobacteria</taxon>
        <taxon>Cellvibrionales</taxon>
        <taxon>Porticoccaceae</taxon>
        <taxon>Porticoccus</taxon>
    </lineage>
</organism>
<keyword evidence="2 5" id="KW-0378">Hydrolase</keyword>